<reference evidence="1 2" key="1">
    <citation type="journal article" date="2017" name="Genome Announc.">
        <title>Complete Genome Sequence of Burkholderia stabilis FERMP-21014.</title>
        <authorList>
            <person name="Konishi K."/>
            <person name="Kumagai T."/>
            <person name="Sakasegawa S."/>
            <person name="Tamura T."/>
        </authorList>
    </citation>
    <scope>NUCLEOTIDE SEQUENCE [LARGE SCALE GENOMIC DNA]</scope>
    <source>
        <strain evidence="1 2">FERMP-21014</strain>
    </source>
</reference>
<sequence length="311" mass="32766">MRTIIPARGSMPMLAALIAPATIAIPLLFPSLASAHAIAGNRVFPATMAVDDPGVGDEVNLEFGHVKSLTDDGNEQNTNTTSLEWDKLITPNFALSVVGTYVNVNAPNGGSARGFDNFAIGAKYRFYVNEKHELMASVGAIAELGGTGATSIANPHSAITPTLYVGKGFGDLPDSLKYLKPLAITGTIGPRLTLNNADPDSLSWGVTVQYSLPYLQNFVQDVGLKAPFSNLIPVVEFPMSTCTGGPCSGHTTGSINPGLLWLNRWGQFGAEAVIPVNHASGKGVGVLFQAHLFLDDVMPRSLGKPFFGKGE</sequence>
<gene>
    <name evidence="1" type="ORF">BSFP_054990</name>
</gene>
<organism evidence="1 2">
    <name type="scientific">Burkholderia stabilis</name>
    <dbReference type="NCBI Taxonomy" id="95485"/>
    <lineage>
        <taxon>Bacteria</taxon>
        <taxon>Pseudomonadati</taxon>
        <taxon>Pseudomonadota</taxon>
        <taxon>Betaproteobacteria</taxon>
        <taxon>Burkholderiales</taxon>
        <taxon>Burkholderiaceae</taxon>
        <taxon>Burkholderia</taxon>
        <taxon>Burkholderia cepacia complex</taxon>
    </lineage>
</organism>
<dbReference type="EMBL" id="AP018112">
    <property type="protein sequence ID" value="BAX62631.1"/>
    <property type="molecule type" value="Genomic_DNA"/>
</dbReference>
<evidence type="ECO:0000313" key="2">
    <source>
        <dbReference type="Proteomes" id="UP000218432"/>
    </source>
</evidence>
<name>A0A1Y1BS36_9BURK</name>
<evidence type="ECO:0000313" key="1">
    <source>
        <dbReference type="EMBL" id="BAX62631.1"/>
    </source>
</evidence>
<dbReference type="RefSeq" id="WP_172902996.1">
    <property type="nucleotide sequence ID" value="NZ_AP018112.1"/>
</dbReference>
<accession>A0A1Y1BS36</accession>
<proteinExistence type="predicted"/>
<protein>
    <submittedName>
        <fullName evidence="1">Uncharacterized protein</fullName>
    </submittedName>
</protein>
<dbReference type="Proteomes" id="UP000218432">
    <property type="component" value="Chromosome 2"/>
</dbReference>
<dbReference type="AlphaFoldDB" id="A0A1Y1BS36"/>